<name>A0A6V8LF25_9ACTN</name>
<evidence type="ECO:0000313" key="2">
    <source>
        <dbReference type="EMBL" id="GFJ95823.1"/>
    </source>
</evidence>
<keyword evidence="1" id="KW-0472">Membrane</keyword>
<dbReference type="EMBL" id="BLPG01000002">
    <property type="protein sequence ID" value="GFJ95823.1"/>
    <property type="molecule type" value="Genomic_DNA"/>
</dbReference>
<reference evidence="2 3" key="1">
    <citation type="submission" date="2020-03" db="EMBL/GenBank/DDBJ databases">
        <title>Whole genome shotgun sequence of Phytohabitans rumicis NBRC 108638.</title>
        <authorList>
            <person name="Komaki H."/>
            <person name="Tamura T."/>
        </authorList>
    </citation>
    <scope>NUCLEOTIDE SEQUENCE [LARGE SCALE GENOMIC DNA]</scope>
    <source>
        <strain evidence="2 3">NBRC 108638</strain>
    </source>
</reference>
<feature type="transmembrane region" description="Helical" evidence="1">
    <location>
        <begin position="21"/>
        <end position="42"/>
    </location>
</feature>
<keyword evidence="3" id="KW-1185">Reference proteome</keyword>
<protein>
    <submittedName>
        <fullName evidence="2">ABC transporter permease</fullName>
    </submittedName>
</protein>
<gene>
    <name evidence="2" type="ORF">Prum_094650</name>
</gene>
<organism evidence="2 3">
    <name type="scientific">Phytohabitans rumicis</name>
    <dbReference type="NCBI Taxonomy" id="1076125"/>
    <lineage>
        <taxon>Bacteria</taxon>
        <taxon>Bacillati</taxon>
        <taxon>Actinomycetota</taxon>
        <taxon>Actinomycetes</taxon>
        <taxon>Micromonosporales</taxon>
        <taxon>Micromonosporaceae</taxon>
    </lineage>
</organism>
<feature type="transmembrane region" description="Helical" evidence="1">
    <location>
        <begin position="187"/>
        <end position="205"/>
    </location>
</feature>
<dbReference type="RefSeq" id="WP_173085186.1">
    <property type="nucleotide sequence ID" value="NZ_BAABJB010000019.1"/>
</dbReference>
<keyword evidence="1" id="KW-0812">Transmembrane</keyword>
<comment type="caution">
    <text evidence="2">The sequence shown here is derived from an EMBL/GenBank/DDBJ whole genome shotgun (WGS) entry which is preliminary data.</text>
</comment>
<evidence type="ECO:0000256" key="1">
    <source>
        <dbReference type="SAM" id="Phobius"/>
    </source>
</evidence>
<feature type="transmembrane region" description="Helical" evidence="1">
    <location>
        <begin position="256"/>
        <end position="275"/>
    </location>
</feature>
<dbReference type="GO" id="GO:0005886">
    <property type="term" value="C:plasma membrane"/>
    <property type="evidence" value="ECO:0007669"/>
    <property type="project" value="UniProtKB-SubCell"/>
</dbReference>
<reference evidence="2 3" key="2">
    <citation type="submission" date="2020-03" db="EMBL/GenBank/DDBJ databases">
        <authorList>
            <person name="Ichikawa N."/>
            <person name="Kimura A."/>
            <person name="Kitahashi Y."/>
            <person name="Uohara A."/>
        </authorList>
    </citation>
    <scope>NUCLEOTIDE SEQUENCE [LARGE SCALE GENOMIC DNA]</scope>
    <source>
        <strain evidence="2 3">NBRC 108638</strain>
    </source>
</reference>
<dbReference type="GO" id="GO:0140359">
    <property type="term" value="F:ABC-type transporter activity"/>
    <property type="evidence" value="ECO:0007669"/>
    <property type="project" value="InterPro"/>
</dbReference>
<feature type="transmembrane region" description="Helical" evidence="1">
    <location>
        <begin position="76"/>
        <end position="94"/>
    </location>
</feature>
<keyword evidence="1" id="KW-1133">Transmembrane helix</keyword>
<sequence length="283" mass="29805">MTATDTRARFRDLLAAEWIKLWSLRSTYGVLAVGALICVGITTNSARSNAALIARSASPSQRLAIDPMHAAFVTEAFQILGIIACSVGAITVFGEYTTGLIRATFTAVPARRQVVAAKVLVVSAVMLVFGALVSVASFGLTQAIYHEHRIGLSISAPGALRAVAASALLAPLCALVGMALGAVIRHAAGTIVAAIGLLLLLPALFQGETYRWVKEIGNAMPYTAWQALVENPARHNADPGRPVLAVTKYPVTVTEAWIVFTAWAAAAVVVAVVLVHSRDPEDR</sequence>
<feature type="transmembrane region" description="Helical" evidence="1">
    <location>
        <begin position="159"/>
        <end position="180"/>
    </location>
</feature>
<evidence type="ECO:0000313" key="3">
    <source>
        <dbReference type="Proteomes" id="UP000482960"/>
    </source>
</evidence>
<dbReference type="Proteomes" id="UP000482960">
    <property type="component" value="Unassembled WGS sequence"/>
</dbReference>
<accession>A0A6V8LF25</accession>
<dbReference type="AlphaFoldDB" id="A0A6V8LF25"/>
<proteinExistence type="predicted"/>
<feature type="transmembrane region" description="Helical" evidence="1">
    <location>
        <begin position="115"/>
        <end position="139"/>
    </location>
</feature>